<dbReference type="GO" id="GO:0043709">
    <property type="term" value="P:cell adhesion involved in single-species biofilm formation"/>
    <property type="evidence" value="ECO:0007669"/>
    <property type="project" value="TreeGrafter"/>
</dbReference>
<accession>A0A6I4U0X6</accession>
<sequence>MNFDLLTLYLLAISLLLLSAGMTLWERQVSLVRRHELALFAGGYAALATGCTLAITRDLLPGAWGAALCNLGMMAGYLLILNGVAAFGGRRYRTSAAVILVAIAAVWALWGVQWQNSLWSYVSALPIAAVCGIAAREVRRNLLLQPLRSRRVVVLILAGHGVFYFGRGTIFPMLVESFGPSMLSIVSKLTMYEGVLFAVGLPVALLGLIREEAHAKLLKTSRTDYLTALGNRRWFFEQGDRLLDAAETPFTLLAFDLDHFKAINDRFGHDAGDEVLKIFARTARRMAGPGAIMARMGGEEFAALLPATPAAARAVGMAVADHFTQAVRLHFGGAGPRATVSIGLAELGADGHSLPDLLSAADQGLYLAKARGRNRIEAAPHIPLAAAC</sequence>
<comment type="caution">
    <text evidence="5">The sequence shown here is derived from an EMBL/GenBank/DDBJ whole genome shotgun (WGS) entry which is preliminary data.</text>
</comment>
<evidence type="ECO:0000256" key="2">
    <source>
        <dbReference type="ARBA" id="ARBA00034247"/>
    </source>
</evidence>
<evidence type="ECO:0000313" key="5">
    <source>
        <dbReference type="EMBL" id="MXP00608.1"/>
    </source>
</evidence>
<keyword evidence="6" id="KW-1185">Reference proteome</keyword>
<evidence type="ECO:0000313" key="6">
    <source>
        <dbReference type="Proteomes" id="UP000469430"/>
    </source>
</evidence>
<feature type="transmembrane region" description="Helical" evidence="3">
    <location>
        <begin position="62"/>
        <end position="80"/>
    </location>
</feature>
<reference evidence="5 6" key="1">
    <citation type="submission" date="2019-12" db="EMBL/GenBank/DDBJ databases">
        <title>Genomic-based taxomic classification of the family Erythrobacteraceae.</title>
        <authorList>
            <person name="Xu L."/>
        </authorList>
    </citation>
    <scope>NUCLEOTIDE SEQUENCE [LARGE SCALE GENOMIC DNA]</scope>
    <source>
        <strain evidence="5 6">S36</strain>
    </source>
</reference>
<dbReference type="PROSITE" id="PS50887">
    <property type="entry name" value="GGDEF"/>
    <property type="match status" value="1"/>
</dbReference>
<dbReference type="GO" id="GO:1902201">
    <property type="term" value="P:negative regulation of bacterial-type flagellum-dependent cell motility"/>
    <property type="evidence" value="ECO:0007669"/>
    <property type="project" value="TreeGrafter"/>
</dbReference>
<evidence type="ECO:0000256" key="3">
    <source>
        <dbReference type="SAM" id="Phobius"/>
    </source>
</evidence>
<feature type="transmembrane region" description="Helical" evidence="3">
    <location>
        <begin position="92"/>
        <end position="112"/>
    </location>
</feature>
<dbReference type="SUPFAM" id="SSF55073">
    <property type="entry name" value="Nucleotide cyclase"/>
    <property type="match status" value="1"/>
</dbReference>
<dbReference type="Gene3D" id="3.30.70.270">
    <property type="match status" value="1"/>
</dbReference>
<evidence type="ECO:0000259" key="4">
    <source>
        <dbReference type="PROSITE" id="PS50887"/>
    </source>
</evidence>
<keyword evidence="3" id="KW-0472">Membrane</keyword>
<comment type="catalytic activity">
    <reaction evidence="2">
        <text>2 GTP = 3',3'-c-di-GMP + 2 diphosphate</text>
        <dbReference type="Rhea" id="RHEA:24898"/>
        <dbReference type="ChEBI" id="CHEBI:33019"/>
        <dbReference type="ChEBI" id="CHEBI:37565"/>
        <dbReference type="ChEBI" id="CHEBI:58805"/>
        <dbReference type="EC" id="2.7.7.65"/>
    </reaction>
</comment>
<feature type="transmembrane region" description="Helical" evidence="3">
    <location>
        <begin position="6"/>
        <end position="25"/>
    </location>
</feature>
<feature type="transmembrane region" description="Helical" evidence="3">
    <location>
        <begin position="118"/>
        <end position="138"/>
    </location>
</feature>
<dbReference type="GO" id="GO:0052621">
    <property type="term" value="F:diguanylate cyclase activity"/>
    <property type="evidence" value="ECO:0007669"/>
    <property type="project" value="UniProtKB-EC"/>
</dbReference>
<dbReference type="NCBIfam" id="TIGR00254">
    <property type="entry name" value="GGDEF"/>
    <property type="match status" value="1"/>
</dbReference>
<protein>
    <recommendedName>
        <fullName evidence="1">diguanylate cyclase</fullName>
        <ecNumber evidence="1">2.7.7.65</ecNumber>
    </recommendedName>
</protein>
<feature type="transmembrane region" description="Helical" evidence="3">
    <location>
        <begin position="37"/>
        <end position="56"/>
    </location>
</feature>
<dbReference type="EMBL" id="WTYJ01000004">
    <property type="protein sequence ID" value="MXP00608.1"/>
    <property type="molecule type" value="Genomic_DNA"/>
</dbReference>
<organism evidence="5 6">
    <name type="scientific">Croceibacterium xixiisoli</name>
    <dbReference type="NCBI Taxonomy" id="1476466"/>
    <lineage>
        <taxon>Bacteria</taxon>
        <taxon>Pseudomonadati</taxon>
        <taxon>Pseudomonadota</taxon>
        <taxon>Alphaproteobacteria</taxon>
        <taxon>Sphingomonadales</taxon>
        <taxon>Erythrobacteraceae</taxon>
        <taxon>Croceibacterium</taxon>
    </lineage>
</organism>
<dbReference type="GO" id="GO:0005886">
    <property type="term" value="C:plasma membrane"/>
    <property type="evidence" value="ECO:0007669"/>
    <property type="project" value="TreeGrafter"/>
</dbReference>
<dbReference type="InterPro" id="IPR000160">
    <property type="entry name" value="GGDEF_dom"/>
</dbReference>
<feature type="domain" description="GGDEF" evidence="4">
    <location>
        <begin position="248"/>
        <end position="381"/>
    </location>
</feature>
<dbReference type="PANTHER" id="PTHR45138:SF9">
    <property type="entry name" value="DIGUANYLATE CYCLASE DGCM-RELATED"/>
    <property type="match status" value="1"/>
</dbReference>
<dbReference type="InterPro" id="IPR050469">
    <property type="entry name" value="Diguanylate_Cyclase"/>
</dbReference>
<feature type="transmembrane region" description="Helical" evidence="3">
    <location>
        <begin position="150"/>
        <end position="170"/>
    </location>
</feature>
<dbReference type="InterPro" id="IPR029787">
    <property type="entry name" value="Nucleotide_cyclase"/>
</dbReference>
<dbReference type="OrthoDB" id="9812260at2"/>
<dbReference type="Proteomes" id="UP000469430">
    <property type="component" value="Unassembled WGS sequence"/>
</dbReference>
<dbReference type="InterPro" id="IPR043128">
    <property type="entry name" value="Rev_trsase/Diguanyl_cyclase"/>
</dbReference>
<evidence type="ECO:0000256" key="1">
    <source>
        <dbReference type="ARBA" id="ARBA00012528"/>
    </source>
</evidence>
<keyword evidence="3" id="KW-1133">Transmembrane helix</keyword>
<dbReference type="Pfam" id="PF00990">
    <property type="entry name" value="GGDEF"/>
    <property type="match status" value="1"/>
</dbReference>
<name>A0A6I4U0X6_9SPHN</name>
<dbReference type="PANTHER" id="PTHR45138">
    <property type="entry name" value="REGULATORY COMPONENTS OF SENSORY TRANSDUCTION SYSTEM"/>
    <property type="match status" value="1"/>
</dbReference>
<dbReference type="SMART" id="SM00267">
    <property type="entry name" value="GGDEF"/>
    <property type="match status" value="1"/>
</dbReference>
<feature type="transmembrane region" description="Helical" evidence="3">
    <location>
        <begin position="190"/>
        <end position="209"/>
    </location>
</feature>
<gene>
    <name evidence="5" type="ORF">GRI97_16580</name>
</gene>
<dbReference type="AlphaFoldDB" id="A0A6I4U0X6"/>
<dbReference type="RefSeq" id="WP_161392339.1">
    <property type="nucleotide sequence ID" value="NZ_JBHSCP010000003.1"/>
</dbReference>
<dbReference type="EC" id="2.7.7.65" evidence="1"/>
<dbReference type="CDD" id="cd01949">
    <property type="entry name" value="GGDEF"/>
    <property type="match status" value="1"/>
</dbReference>
<keyword evidence="3" id="KW-0812">Transmembrane</keyword>
<proteinExistence type="predicted"/>